<dbReference type="RefSeq" id="WP_224795585.1">
    <property type="nucleotide sequence ID" value="NZ_CABVIK010000041.1"/>
</dbReference>
<dbReference type="PANTHER" id="PTHR45856">
    <property type="entry name" value="ALPHA/BETA-HYDROLASES SUPERFAMILY PROTEIN"/>
    <property type="match status" value="1"/>
</dbReference>
<protein>
    <recommendedName>
        <fullName evidence="2">Fungal lipase-type domain-containing protein</fullName>
    </recommendedName>
</protein>
<accession>A0A5E7QI16</accession>
<dbReference type="Proteomes" id="UP000349468">
    <property type="component" value="Unassembled WGS sequence"/>
</dbReference>
<dbReference type="Gene3D" id="3.40.50.1820">
    <property type="entry name" value="alpha/beta hydrolase"/>
    <property type="match status" value="1"/>
</dbReference>
<dbReference type="CDD" id="cd00519">
    <property type="entry name" value="Lipase_3"/>
    <property type="match status" value="1"/>
</dbReference>
<gene>
    <name evidence="3" type="ORF">PS870_06464</name>
</gene>
<dbReference type="InterPro" id="IPR051218">
    <property type="entry name" value="Sec_MonoDiacylglyc_Lipase"/>
</dbReference>
<dbReference type="InterPro" id="IPR002921">
    <property type="entry name" value="Fungal_lipase-type"/>
</dbReference>
<evidence type="ECO:0000256" key="1">
    <source>
        <dbReference type="SAM" id="Phobius"/>
    </source>
</evidence>
<feature type="domain" description="Fungal lipase-type" evidence="2">
    <location>
        <begin position="347"/>
        <end position="472"/>
    </location>
</feature>
<feature type="transmembrane region" description="Helical" evidence="1">
    <location>
        <begin position="481"/>
        <end position="506"/>
    </location>
</feature>
<dbReference type="SUPFAM" id="SSF53474">
    <property type="entry name" value="alpha/beta-Hydrolases"/>
    <property type="match status" value="1"/>
</dbReference>
<dbReference type="GO" id="GO:0006629">
    <property type="term" value="P:lipid metabolic process"/>
    <property type="evidence" value="ECO:0007669"/>
    <property type="project" value="InterPro"/>
</dbReference>
<evidence type="ECO:0000259" key="2">
    <source>
        <dbReference type="Pfam" id="PF01764"/>
    </source>
</evidence>
<evidence type="ECO:0000313" key="4">
    <source>
        <dbReference type="Proteomes" id="UP000349468"/>
    </source>
</evidence>
<keyword evidence="1" id="KW-1133">Transmembrane helix</keyword>
<dbReference type="EMBL" id="CABVIK010000041">
    <property type="protein sequence ID" value="VVP61866.1"/>
    <property type="molecule type" value="Genomic_DNA"/>
</dbReference>
<dbReference type="Pfam" id="PF01764">
    <property type="entry name" value="Lipase_3"/>
    <property type="match status" value="1"/>
</dbReference>
<keyword evidence="1" id="KW-0812">Transmembrane</keyword>
<keyword evidence="1" id="KW-0472">Membrane</keyword>
<name>A0A5E7QI16_PSEFL</name>
<dbReference type="AlphaFoldDB" id="A0A5E7QI16"/>
<sequence length="734" mass="82700">MSSYKPMEDWEKPAFGDRMLACPLKGHWVSFQLVDEFGEGKPYAGLAYTLQDSAEQQYTGVLDAEGFGRVDDHYRGPVVLTLNAEYTGPEGLYSWLMTRPTYKLPITELQVRAEQTRFFHPDGLPVEHNPAQKAGDKFIQVEVRDLVKHVVHLPPAIDRKYPPDDILVRALDELRFGPEPLALFGVGLLPNRHTLLQVRPLRAFRPMLSTDDAFSALNLYQLAIMADLSYSNFGQNPVKDPVDAVSFPLNPSVGNFFGEALSNYRESWKVDSVQSSVTRYFPLYEEVPYSKRFEILPFDPTVYEQNQPGDNQEYPANLHFFDDSNKCWVSEKSTQAFITHHDDIILIAIRGTLELSDWWRDADAAQVPFEEGQGKVHHGFYDAYKALKSFIQSYLIRFYTGQKIIVSGHSLGGAIALLLAEALRCDKSQKYDILLYTYGSPRVGDATFVGAAKPLAHHRMVNNNDMIPGVPAPWMNARRTIWIPGLAALFITNPVLGILIFAVGLVRVGGDPYQHHGTLHHFMPVDFTGKKKSSILWNPGCASVEEAACSRALAKDGDLPFRGGLIDQAMNLGDHSAPGSYIPFSWATLRRWQQTQDAGTTIVTEDEYKLVAAALAAMRSKVQDQSRQTRNTLRYHNNDPEHLQLASDLSTESQHLLDSLLRLKRLHERRLTLVDVYGSVAQSPNLKDTLHRWMGQRENLAQVQIAMIPQQDNDDLMFTFRSGMPHTLDIDSIV</sequence>
<organism evidence="3 4">
    <name type="scientific">Pseudomonas fluorescens</name>
    <dbReference type="NCBI Taxonomy" id="294"/>
    <lineage>
        <taxon>Bacteria</taxon>
        <taxon>Pseudomonadati</taxon>
        <taxon>Pseudomonadota</taxon>
        <taxon>Gammaproteobacteria</taxon>
        <taxon>Pseudomonadales</taxon>
        <taxon>Pseudomonadaceae</taxon>
        <taxon>Pseudomonas</taxon>
    </lineage>
</organism>
<proteinExistence type="predicted"/>
<reference evidence="3 4" key="1">
    <citation type="submission" date="2019-09" db="EMBL/GenBank/DDBJ databases">
        <authorList>
            <person name="Chandra G."/>
            <person name="Truman W A."/>
        </authorList>
    </citation>
    <scope>NUCLEOTIDE SEQUENCE [LARGE SCALE GENOMIC DNA]</scope>
    <source>
        <strain evidence="3">PS870</strain>
    </source>
</reference>
<dbReference type="InterPro" id="IPR029058">
    <property type="entry name" value="AB_hydrolase_fold"/>
</dbReference>
<dbReference type="PANTHER" id="PTHR45856:SF24">
    <property type="entry name" value="FUNGAL LIPASE-LIKE DOMAIN-CONTAINING PROTEIN"/>
    <property type="match status" value="1"/>
</dbReference>
<evidence type="ECO:0000313" key="3">
    <source>
        <dbReference type="EMBL" id="VVP61866.1"/>
    </source>
</evidence>